<dbReference type="PROSITE" id="PS50943">
    <property type="entry name" value="HTH_CROC1"/>
    <property type="match status" value="1"/>
</dbReference>
<dbReference type="PANTHER" id="PTHR46558:SF9">
    <property type="entry name" value="TRANSCRIPTIONAL REGULATOR, PBSX FAMILY"/>
    <property type="match status" value="1"/>
</dbReference>
<dbReference type="CDD" id="cd00093">
    <property type="entry name" value="HTH_XRE"/>
    <property type="match status" value="1"/>
</dbReference>
<dbReference type="Pfam" id="PF01381">
    <property type="entry name" value="HTH_3"/>
    <property type="match status" value="1"/>
</dbReference>
<dbReference type="InterPro" id="IPR001387">
    <property type="entry name" value="Cro/C1-type_HTH"/>
</dbReference>
<dbReference type="RefSeq" id="WP_205004889.1">
    <property type="nucleotide sequence ID" value="NZ_JAFBER010000040.1"/>
</dbReference>
<dbReference type="SUPFAM" id="SSF47413">
    <property type="entry name" value="lambda repressor-like DNA-binding domains"/>
    <property type="match status" value="1"/>
</dbReference>
<comment type="caution">
    <text evidence="3">The sequence shown here is derived from an EMBL/GenBank/DDBJ whole genome shotgun (WGS) entry which is preliminary data.</text>
</comment>
<feature type="domain" description="HTH cro/C1-type" evidence="2">
    <location>
        <begin position="7"/>
        <end position="61"/>
    </location>
</feature>
<dbReference type="SMART" id="SM00530">
    <property type="entry name" value="HTH_XRE"/>
    <property type="match status" value="1"/>
</dbReference>
<name>A0ABS2Q401_9BACL</name>
<dbReference type="PANTHER" id="PTHR46558">
    <property type="entry name" value="TRACRIPTIONAL REGULATORY PROTEIN-RELATED-RELATED"/>
    <property type="match status" value="1"/>
</dbReference>
<sequence length="70" mass="8350">MFVKNKIRNLRKEMNITQIEMAKALQITRQSVTAIERNKYNPSLELSLKIARFFSKPVEEIFYLEEDNND</sequence>
<dbReference type="Proteomes" id="UP000808914">
    <property type="component" value="Unassembled WGS sequence"/>
</dbReference>
<dbReference type="EMBL" id="JAFBER010000040">
    <property type="protein sequence ID" value="MBM7647027.1"/>
    <property type="molecule type" value="Genomic_DNA"/>
</dbReference>
<organism evidence="3 4">
    <name type="scientific">Scopulibacillus daqui</name>
    <dbReference type="NCBI Taxonomy" id="1469162"/>
    <lineage>
        <taxon>Bacteria</taxon>
        <taxon>Bacillati</taxon>
        <taxon>Bacillota</taxon>
        <taxon>Bacilli</taxon>
        <taxon>Bacillales</taxon>
        <taxon>Sporolactobacillaceae</taxon>
        <taxon>Scopulibacillus</taxon>
    </lineage>
</organism>
<dbReference type="InterPro" id="IPR010982">
    <property type="entry name" value="Lambda_DNA-bd_dom_sf"/>
</dbReference>
<reference evidence="3 4" key="1">
    <citation type="submission" date="2021-01" db="EMBL/GenBank/DDBJ databases">
        <title>Genomic Encyclopedia of Type Strains, Phase IV (KMG-IV): sequencing the most valuable type-strain genomes for metagenomic binning, comparative biology and taxonomic classification.</title>
        <authorList>
            <person name="Goeker M."/>
        </authorList>
    </citation>
    <scope>NUCLEOTIDE SEQUENCE [LARGE SCALE GENOMIC DNA]</scope>
    <source>
        <strain evidence="3 4">DSM 28236</strain>
    </source>
</reference>
<evidence type="ECO:0000313" key="4">
    <source>
        <dbReference type="Proteomes" id="UP000808914"/>
    </source>
</evidence>
<gene>
    <name evidence="3" type="ORF">JOD45_003262</name>
</gene>
<evidence type="ECO:0000259" key="2">
    <source>
        <dbReference type="PROSITE" id="PS50943"/>
    </source>
</evidence>
<proteinExistence type="predicted"/>
<keyword evidence="1" id="KW-0238">DNA-binding</keyword>
<evidence type="ECO:0000256" key="1">
    <source>
        <dbReference type="ARBA" id="ARBA00023125"/>
    </source>
</evidence>
<dbReference type="Gene3D" id="1.10.260.40">
    <property type="entry name" value="lambda repressor-like DNA-binding domains"/>
    <property type="match status" value="1"/>
</dbReference>
<protein>
    <submittedName>
        <fullName evidence="3">Transcriptional regulator</fullName>
    </submittedName>
</protein>
<evidence type="ECO:0000313" key="3">
    <source>
        <dbReference type="EMBL" id="MBM7647027.1"/>
    </source>
</evidence>
<accession>A0ABS2Q401</accession>
<keyword evidence="4" id="KW-1185">Reference proteome</keyword>